<evidence type="ECO:0000256" key="1">
    <source>
        <dbReference type="ARBA" id="ARBA00008007"/>
    </source>
</evidence>
<evidence type="ECO:0000313" key="2">
    <source>
        <dbReference type="EMBL" id="GAA0484886.1"/>
    </source>
</evidence>
<dbReference type="Proteomes" id="UP001500880">
    <property type="component" value="Unassembled WGS sequence"/>
</dbReference>
<dbReference type="PANTHER" id="PTHR47505">
    <property type="entry name" value="DNA UTILIZATION PROTEIN YHGH"/>
    <property type="match status" value="1"/>
</dbReference>
<accession>A0ABP3KQB4</accession>
<proteinExistence type="inferred from homology"/>
<comment type="caution">
    <text evidence="2">The sequence shown here is derived from an EMBL/GenBank/DDBJ whole genome shotgun (WGS) entry which is preliminary data.</text>
</comment>
<keyword evidence="3" id="KW-1185">Reference proteome</keyword>
<dbReference type="RefSeq" id="WP_343837811.1">
    <property type="nucleotide sequence ID" value="NZ_BAAADO010000002.1"/>
</dbReference>
<evidence type="ECO:0000313" key="3">
    <source>
        <dbReference type="Proteomes" id="UP001500880"/>
    </source>
</evidence>
<name>A0ABP3KQB4_9BACI</name>
<dbReference type="Gene3D" id="3.40.50.2020">
    <property type="match status" value="1"/>
</dbReference>
<dbReference type="InterPro" id="IPR000836">
    <property type="entry name" value="PRTase_dom"/>
</dbReference>
<dbReference type="SUPFAM" id="SSF53271">
    <property type="entry name" value="PRTase-like"/>
    <property type="match status" value="1"/>
</dbReference>
<gene>
    <name evidence="2" type="primary">comFC</name>
    <name evidence="2" type="ORF">GCM10008986_07650</name>
</gene>
<dbReference type="EMBL" id="BAAADO010000002">
    <property type="protein sequence ID" value="GAA0484886.1"/>
    <property type="molecule type" value="Genomic_DNA"/>
</dbReference>
<comment type="similarity">
    <text evidence="1">Belongs to the ComF/GntX family.</text>
</comment>
<reference evidence="3" key="1">
    <citation type="journal article" date="2019" name="Int. J. Syst. Evol. Microbiol.">
        <title>The Global Catalogue of Microorganisms (GCM) 10K type strain sequencing project: providing services to taxonomists for standard genome sequencing and annotation.</title>
        <authorList>
            <consortium name="The Broad Institute Genomics Platform"/>
            <consortium name="The Broad Institute Genome Sequencing Center for Infectious Disease"/>
            <person name="Wu L."/>
            <person name="Ma J."/>
        </authorList>
    </citation>
    <scope>NUCLEOTIDE SEQUENCE [LARGE SCALE GENOMIC DNA]</scope>
    <source>
        <strain evidence="3">JCM 12389</strain>
    </source>
</reference>
<dbReference type="CDD" id="cd06223">
    <property type="entry name" value="PRTases_typeI"/>
    <property type="match status" value="1"/>
</dbReference>
<dbReference type="PANTHER" id="PTHR47505:SF1">
    <property type="entry name" value="DNA UTILIZATION PROTEIN YHGH"/>
    <property type="match status" value="1"/>
</dbReference>
<organism evidence="2 3">
    <name type="scientific">Salinibacillus aidingensis</name>
    <dbReference type="NCBI Taxonomy" id="237684"/>
    <lineage>
        <taxon>Bacteria</taxon>
        <taxon>Bacillati</taxon>
        <taxon>Bacillota</taxon>
        <taxon>Bacilli</taxon>
        <taxon>Bacillales</taxon>
        <taxon>Bacillaceae</taxon>
        <taxon>Salinibacillus</taxon>
    </lineage>
</organism>
<protein>
    <submittedName>
        <fullName evidence="2">ComF operon protein ComFC</fullName>
    </submittedName>
</protein>
<dbReference type="InterPro" id="IPR029057">
    <property type="entry name" value="PRTase-like"/>
</dbReference>
<sequence>MYCLWCHEEMIPEITWGNVFRFFAEPPPLCADCQEKLPLIEGSVCPGCSRPSEKENLCPDCLKWRSHPNLSGVLKRNVSVYSYSPFMKEVMAKWKYRGDYELVHMFKNSIQKRYKEKLQKQELTAVPIPLSEARQKERGFNQAEAIAGLLNLPQTPALTRIKNEKQAKKSRAERLKSPNPFQISQTVQSPVLLIDDLYTTGATLHWAAFILKSNGTPEVYSFTLIRS</sequence>
<dbReference type="InterPro" id="IPR051910">
    <property type="entry name" value="ComF/GntX_DNA_util-trans"/>
</dbReference>